<dbReference type="CDD" id="cd01948">
    <property type="entry name" value="EAL"/>
    <property type="match status" value="1"/>
</dbReference>
<dbReference type="Pfam" id="PF00563">
    <property type="entry name" value="EAL"/>
    <property type="match status" value="1"/>
</dbReference>
<evidence type="ECO:0000259" key="4">
    <source>
        <dbReference type="PROSITE" id="PS50887"/>
    </source>
</evidence>
<feature type="domain" description="GGDEF" evidence="4">
    <location>
        <begin position="194"/>
        <end position="337"/>
    </location>
</feature>
<dbReference type="NCBIfam" id="TIGR00254">
    <property type="entry name" value="GGDEF"/>
    <property type="match status" value="1"/>
</dbReference>
<dbReference type="InterPro" id="IPR001610">
    <property type="entry name" value="PAC"/>
</dbReference>
<dbReference type="InterPro" id="IPR043128">
    <property type="entry name" value="Rev_trsase/Diguanyl_cyclase"/>
</dbReference>
<dbReference type="Pfam" id="PF00990">
    <property type="entry name" value="GGDEF"/>
    <property type="match status" value="1"/>
</dbReference>
<dbReference type="NCBIfam" id="TIGR00229">
    <property type="entry name" value="sensory_box"/>
    <property type="match status" value="1"/>
</dbReference>
<dbReference type="PANTHER" id="PTHR44757:SF2">
    <property type="entry name" value="BIOFILM ARCHITECTURE MAINTENANCE PROTEIN MBAA"/>
    <property type="match status" value="1"/>
</dbReference>
<evidence type="ECO:0000313" key="5">
    <source>
        <dbReference type="EMBL" id="OWY34640.1"/>
    </source>
</evidence>
<evidence type="ECO:0000259" key="2">
    <source>
        <dbReference type="PROSITE" id="PS50113"/>
    </source>
</evidence>
<dbReference type="InterPro" id="IPR035965">
    <property type="entry name" value="PAS-like_dom_sf"/>
</dbReference>
<sequence length="601" mass="67678">MMDASFFPSRDETGEIDGVVILVNDVTDKAALDATQKELMDYLAALDAHAIVAVTDVHGVITFVNEKFCEISQYSRSELYGKTHRVINSGHHDRDFFEALWITISSGRIWQGEICNRARDGSLYWVYSTIVPFLDEDGIPFKYISIRADITKLKEVEQRASFLAHYDPLTGLPNRRLFQDALQKARISSAKNSQYFALVSLDLDNFKRVNDMFGHSVGDDFLCDMAGRILRSIDGRATAARMGGDEFMLLIDKLGTDIGQATVEAELITQGIQAALSAPYKLGRRTDDEYGIISTSSMGMLLQQGDSLSIGDMLRKVDIALFEAKGNGKNQVVLFDDSQQERVNRRFVVENELRDAIERDEMRLFFQPIVNDQQVVVGMEGLIRWQHPARGLVPPNEFIPIAEQGGLILAIGRWVLDRACEMLVEWKSDHERQRWTLSVNVSARQFNEPNFIEYLRSLLRRFDFPPERLCIELTETALLNSIDGDLQDKIAALKKQGVKLALDDFGTGYSSLSYLKRLPLNKLKIDQSFVRTLLNDRKDQGITAAVLSMATFLDLEVVAEGVETIEQFNYLRSLGCGAFQGYLFGRPAPIDTFLSNQISCA</sequence>
<dbReference type="InterPro" id="IPR001633">
    <property type="entry name" value="EAL_dom"/>
</dbReference>
<dbReference type="PROSITE" id="PS50883">
    <property type="entry name" value="EAL"/>
    <property type="match status" value="1"/>
</dbReference>
<dbReference type="SUPFAM" id="SSF141868">
    <property type="entry name" value="EAL domain-like"/>
    <property type="match status" value="1"/>
</dbReference>
<dbReference type="PROSITE" id="PS50887">
    <property type="entry name" value="GGDEF"/>
    <property type="match status" value="1"/>
</dbReference>
<proteinExistence type="predicted"/>
<comment type="caution">
    <text evidence="5">The sequence shown here is derived from an EMBL/GenBank/DDBJ whole genome shotgun (WGS) entry which is preliminary data.</text>
</comment>
<dbReference type="EMBL" id="NJGV01000008">
    <property type="protein sequence ID" value="OWY34640.1"/>
    <property type="molecule type" value="Genomic_DNA"/>
</dbReference>
<dbReference type="SMART" id="SM00052">
    <property type="entry name" value="EAL"/>
    <property type="match status" value="1"/>
</dbReference>
<reference evidence="5 6" key="1">
    <citation type="journal article" date="2010" name="Int. J. Syst. Evol. Microbiol.">
        <title>Reclassification of Herbaspirillum putei as a later heterotypic synonym of Herbaspirillum huttiense, with the description of H. huttiense subsp. huttiense subsp. nov. and H. huttiense subsp. putei subsp. nov., comb. nov., and description of Herbaspirillum aquaticum sp. nov.</title>
        <authorList>
            <person name="Dobritsa A.P."/>
            <person name="Reddy M.C."/>
            <person name="Samadpour M."/>
        </authorList>
    </citation>
    <scope>NUCLEOTIDE SEQUENCE [LARGE SCALE GENOMIC DNA]</scope>
    <source>
        <strain evidence="5 6">IEH 4430</strain>
    </source>
</reference>
<dbReference type="AlphaFoldDB" id="A0A225SUP6"/>
<name>A0A225SUP6_9BURK</name>
<evidence type="ECO:0000259" key="1">
    <source>
        <dbReference type="PROSITE" id="PS50112"/>
    </source>
</evidence>
<dbReference type="CDD" id="cd00130">
    <property type="entry name" value="PAS"/>
    <property type="match status" value="1"/>
</dbReference>
<dbReference type="InterPro" id="IPR000160">
    <property type="entry name" value="GGDEF_dom"/>
</dbReference>
<dbReference type="SMART" id="SM00086">
    <property type="entry name" value="PAC"/>
    <property type="match status" value="1"/>
</dbReference>
<dbReference type="SUPFAM" id="SSF55785">
    <property type="entry name" value="PYP-like sensor domain (PAS domain)"/>
    <property type="match status" value="1"/>
</dbReference>
<dbReference type="InterPro" id="IPR029787">
    <property type="entry name" value="Nucleotide_cyclase"/>
</dbReference>
<feature type="domain" description="PAC" evidence="2">
    <location>
        <begin position="108"/>
        <end position="162"/>
    </location>
</feature>
<dbReference type="Gene3D" id="3.20.20.450">
    <property type="entry name" value="EAL domain"/>
    <property type="match status" value="1"/>
</dbReference>
<accession>A0A225SUP6</accession>
<dbReference type="Proteomes" id="UP000214747">
    <property type="component" value="Unassembled WGS sequence"/>
</dbReference>
<keyword evidence="6" id="KW-1185">Reference proteome</keyword>
<dbReference type="PROSITE" id="PS50113">
    <property type="entry name" value="PAC"/>
    <property type="match status" value="1"/>
</dbReference>
<gene>
    <name evidence="5" type="ORF">CEJ45_10085</name>
</gene>
<dbReference type="SMART" id="SM00267">
    <property type="entry name" value="GGDEF"/>
    <property type="match status" value="1"/>
</dbReference>
<dbReference type="SUPFAM" id="SSF55073">
    <property type="entry name" value="Nucleotide cyclase"/>
    <property type="match status" value="1"/>
</dbReference>
<dbReference type="CDD" id="cd01949">
    <property type="entry name" value="GGDEF"/>
    <property type="match status" value="1"/>
</dbReference>
<dbReference type="Pfam" id="PF13426">
    <property type="entry name" value="PAS_9"/>
    <property type="match status" value="1"/>
</dbReference>
<dbReference type="RefSeq" id="WP_088755004.1">
    <property type="nucleotide sequence ID" value="NZ_NJGV01000008.1"/>
</dbReference>
<protein>
    <submittedName>
        <fullName evidence="5">GGDEF domain-containing protein</fullName>
    </submittedName>
</protein>
<dbReference type="Gene3D" id="3.30.70.270">
    <property type="match status" value="1"/>
</dbReference>
<evidence type="ECO:0000259" key="3">
    <source>
        <dbReference type="PROSITE" id="PS50883"/>
    </source>
</evidence>
<organism evidence="5 6">
    <name type="scientific">Herbaspirillum aquaticum</name>
    <dbReference type="NCBI Taxonomy" id="568783"/>
    <lineage>
        <taxon>Bacteria</taxon>
        <taxon>Pseudomonadati</taxon>
        <taxon>Pseudomonadota</taxon>
        <taxon>Betaproteobacteria</taxon>
        <taxon>Burkholderiales</taxon>
        <taxon>Oxalobacteraceae</taxon>
        <taxon>Herbaspirillum</taxon>
    </lineage>
</organism>
<dbReference type="PANTHER" id="PTHR44757">
    <property type="entry name" value="DIGUANYLATE CYCLASE DGCP"/>
    <property type="match status" value="1"/>
</dbReference>
<dbReference type="InterPro" id="IPR000014">
    <property type="entry name" value="PAS"/>
</dbReference>
<feature type="domain" description="EAL" evidence="3">
    <location>
        <begin position="346"/>
        <end position="601"/>
    </location>
</feature>
<evidence type="ECO:0000313" key="6">
    <source>
        <dbReference type="Proteomes" id="UP000214747"/>
    </source>
</evidence>
<dbReference type="Gene3D" id="3.30.450.20">
    <property type="entry name" value="PAS domain"/>
    <property type="match status" value="1"/>
</dbReference>
<dbReference type="InterPro" id="IPR052155">
    <property type="entry name" value="Biofilm_reg_signaling"/>
</dbReference>
<dbReference type="InterPro" id="IPR035919">
    <property type="entry name" value="EAL_sf"/>
</dbReference>
<dbReference type="PROSITE" id="PS50112">
    <property type="entry name" value="PAS"/>
    <property type="match status" value="1"/>
</dbReference>
<dbReference type="InterPro" id="IPR000700">
    <property type="entry name" value="PAS-assoc_C"/>
</dbReference>
<feature type="domain" description="PAS" evidence="1">
    <location>
        <begin position="35"/>
        <end position="83"/>
    </location>
</feature>